<organism evidence="2">
    <name type="scientific">Anguilla anguilla</name>
    <name type="common">European freshwater eel</name>
    <name type="synonym">Muraena anguilla</name>
    <dbReference type="NCBI Taxonomy" id="7936"/>
    <lineage>
        <taxon>Eukaryota</taxon>
        <taxon>Metazoa</taxon>
        <taxon>Chordata</taxon>
        <taxon>Craniata</taxon>
        <taxon>Vertebrata</taxon>
        <taxon>Euteleostomi</taxon>
        <taxon>Actinopterygii</taxon>
        <taxon>Neopterygii</taxon>
        <taxon>Teleostei</taxon>
        <taxon>Anguilliformes</taxon>
        <taxon>Anguillidae</taxon>
        <taxon>Anguilla</taxon>
    </lineage>
</organism>
<proteinExistence type="predicted"/>
<dbReference type="EMBL" id="GBXM01069930">
    <property type="protein sequence ID" value="JAH38647.1"/>
    <property type="molecule type" value="Transcribed_RNA"/>
</dbReference>
<accession>A0A0E9SBN4</accession>
<keyword evidence="1" id="KW-1133">Transmembrane helix</keyword>
<evidence type="ECO:0000256" key="1">
    <source>
        <dbReference type="SAM" id="Phobius"/>
    </source>
</evidence>
<keyword evidence="1" id="KW-0812">Transmembrane</keyword>
<feature type="transmembrane region" description="Helical" evidence="1">
    <location>
        <begin position="20"/>
        <end position="38"/>
    </location>
</feature>
<reference evidence="2" key="1">
    <citation type="submission" date="2014-11" db="EMBL/GenBank/DDBJ databases">
        <authorList>
            <person name="Amaro Gonzalez C."/>
        </authorList>
    </citation>
    <scope>NUCLEOTIDE SEQUENCE</scope>
</reference>
<keyword evidence="1" id="KW-0472">Membrane</keyword>
<name>A0A0E9SBN4_ANGAN</name>
<evidence type="ECO:0000313" key="2">
    <source>
        <dbReference type="EMBL" id="JAH38647.1"/>
    </source>
</evidence>
<protein>
    <submittedName>
        <fullName evidence="2">Uncharacterized protein</fullName>
    </submittedName>
</protein>
<dbReference type="AlphaFoldDB" id="A0A0E9SBN4"/>
<sequence>MQYSLMKCSVILSLSPPNIVMLPVPLCLPIMYSIRVFFN</sequence>
<reference evidence="2" key="2">
    <citation type="journal article" date="2015" name="Fish Shellfish Immunol.">
        <title>Early steps in the European eel (Anguilla anguilla)-Vibrio vulnificus interaction in the gills: Role of the RtxA13 toxin.</title>
        <authorList>
            <person name="Callol A."/>
            <person name="Pajuelo D."/>
            <person name="Ebbesson L."/>
            <person name="Teles M."/>
            <person name="MacKenzie S."/>
            <person name="Amaro C."/>
        </authorList>
    </citation>
    <scope>NUCLEOTIDE SEQUENCE</scope>
</reference>